<evidence type="ECO:0000256" key="1">
    <source>
        <dbReference type="SAM" id="MobiDB-lite"/>
    </source>
</evidence>
<dbReference type="RefSeq" id="WP_119596451.1">
    <property type="nucleotide sequence ID" value="NZ_QXBN01000012.1"/>
</dbReference>
<reference evidence="2 3" key="1">
    <citation type="submission" date="2018-08" db="EMBL/GenBank/DDBJ databases">
        <title>Linezolid Resistance in Mycobacterium abscessus: MIC Distribution and Comprehensive Investigation of Resistance Mechanisms.</title>
        <authorList>
            <person name="Ye M."/>
            <person name="Xu L."/>
            <person name="Zou Y."/>
            <person name="Li B."/>
            <person name="Guo Q."/>
            <person name="Zhang Y."/>
            <person name="Zhan M."/>
            <person name="Xu B."/>
            <person name="Yu F."/>
            <person name="Zhang Z."/>
            <person name="Chu H."/>
        </authorList>
    </citation>
    <scope>NUCLEOTIDE SEQUENCE [LARGE SCALE GENOMIC DNA]</scope>
    <source>
        <strain evidence="2 3">G143</strain>
    </source>
</reference>
<dbReference type="Proteomes" id="UP000284557">
    <property type="component" value="Unassembled WGS sequence"/>
</dbReference>
<proteinExistence type="predicted"/>
<name>A0ABD7HM09_9MYCO</name>
<feature type="region of interest" description="Disordered" evidence="1">
    <location>
        <begin position="65"/>
        <end position="90"/>
    </location>
</feature>
<feature type="compositionally biased region" description="Basic and acidic residues" evidence="1">
    <location>
        <begin position="65"/>
        <end position="86"/>
    </location>
</feature>
<gene>
    <name evidence="2" type="ORF">D2E76_16200</name>
</gene>
<dbReference type="EMBL" id="QXBN01000012">
    <property type="protein sequence ID" value="RIT36796.1"/>
    <property type="molecule type" value="Genomic_DNA"/>
</dbReference>
<organism evidence="2 3">
    <name type="scientific">Mycobacteroides abscessus</name>
    <dbReference type="NCBI Taxonomy" id="36809"/>
    <lineage>
        <taxon>Bacteria</taxon>
        <taxon>Bacillati</taxon>
        <taxon>Actinomycetota</taxon>
        <taxon>Actinomycetes</taxon>
        <taxon>Mycobacteriales</taxon>
        <taxon>Mycobacteriaceae</taxon>
        <taxon>Mycobacteroides</taxon>
    </lineage>
</organism>
<comment type="caution">
    <text evidence="2">The sequence shown here is derived from an EMBL/GenBank/DDBJ whole genome shotgun (WGS) entry which is preliminary data.</text>
</comment>
<sequence length="111" mass="12358">MTGSEISKLGGESEPLTVIADEYNAEAHLAQESPLARLARRGRAVRLSPGLSSPAEVRADLLEAIGRRGADDRDEAERQGTDEWRESVNSMSDEQLWAEYTHQWGDPPRFH</sequence>
<accession>A0ABD7HM09</accession>
<dbReference type="AlphaFoldDB" id="A0ABD7HM09"/>
<evidence type="ECO:0000313" key="3">
    <source>
        <dbReference type="Proteomes" id="UP000284557"/>
    </source>
</evidence>
<protein>
    <submittedName>
        <fullName evidence="2">Uncharacterized protein</fullName>
    </submittedName>
</protein>
<evidence type="ECO:0000313" key="2">
    <source>
        <dbReference type="EMBL" id="RIT36796.1"/>
    </source>
</evidence>